<organism evidence="1">
    <name type="scientific">Candidatus Heimdallarchaeum endolithica</name>
    <dbReference type="NCBI Taxonomy" id="2876572"/>
    <lineage>
        <taxon>Archaea</taxon>
        <taxon>Promethearchaeati</taxon>
        <taxon>Candidatus Heimdallarchaeota</taxon>
        <taxon>Candidatus Heimdallarchaeia (ex Rinke et al. 2021) (nom. nud.)</taxon>
        <taxon>Candidatus Heimdallarchaeales</taxon>
        <taxon>Candidatus Heimdallarchaeaceae</taxon>
        <taxon>Candidatus Heimdallarchaeum</taxon>
    </lineage>
</organism>
<evidence type="ECO:0000313" key="1">
    <source>
        <dbReference type="EMBL" id="UJG42310.1"/>
    </source>
</evidence>
<dbReference type="EMBL" id="CP084167">
    <property type="protein sequence ID" value="UJG42310.1"/>
    <property type="molecule type" value="Genomic_DNA"/>
</dbReference>
<accession>A0A9Y1FME4</accession>
<sequence>MAKVDLKEFNEKQAAKTLDYSQNITTELGKTLDSATVTVKSHLDTLNNNLENLLNTKTEEMVLKIKETLASLSNEIEAIKGDLVAEMVQQKSAVVASTLLKIKDELAIKFTDFTNEEQRRKQELMSEKDIFSQKLDAYYNETIDEFSKKIEEIKTNAEQKVANINSKTLSEFTSLSEQIISILSEHQETFSKSINDIKTKISQELEKNANENTETLNNIENMLKTIIETNSTKIESLYNQTKSTIETQTKNIRETIMGAVDNIVNDTLETANALVSISKGEIDKTKSFIEEMIEKEIESSFGIMEETHLNLEKLAKELMSVSVQLGEDFQTLEAKTTTVKEPDIHTTVITGVDAVEEHIKDILKDIKTKGTLFVPTKRSVPVEILKSLKSSVQITIVTKIDDEMDKDWVNDLQKNTQANVMIRTIREGGTDIPVIYAVERDSSEVLVAIEDETTKEVVGILSNSTEFAKVLSFTILSNYLTGAASRQIR</sequence>
<protein>
    <submittedName>
        <fullName evidence="1">Gp58-like family protein</fullName>
    </submittedName>
</protein>
<gene>
    <name evidence="1" type="ORF">K9W46_07815</name>
</gene>
<dbReference type="AlphaFoldDB" id="A0A9Y1FME4"/>
<name>A0A9Y1FME4_9ARCH</name>
<dbReference type="Gene3D" id="1.20.120.20">
    <property type="entry name" value="Apolipoprotein"/>
    <property type="match status" value="1"/>
</dbReference>
<reference evidence="1" key="1">
    <citation type="journal article" date="2022" name="Nat. Microbiol.">
        <title>Unique mobile elements and scalable gene flow at the prokaryote-eukaryote boundary revealed by circularized Asgard archaea genomes.</title>
        <authorList>
            <person name="Wu F."/>
            <person name="Speth D.R."/>
            <person name="Philosof A."/>
            <person name="Cremiere A."/>
            <person name="Narayanan A."/>
            <person name="Barco R.A."/>
            <person name="Connon S.A."/>
            <person name="Amend J.P."/>
            <person name="Antoshechkin I.A."/>
            <person name="Orphan V.J."/>
        </authorList>
    </citation>
    <scope>NUCLEOTIDE SEQUENCE</scope>
    <source>
        <strain evidence="1">PR6</strain>
    </source>
</reference>
<dbReference type="Proteomes" id="UP001200513">
    <property type="component" value="Chromosome"/>
</dbReference>
<proteinExistence type="predicted"/>
<dbReference type="SUPFAM" id="SSF58113">
    <property type="entry name" value="Apolipoprotein A-I"/>
    <property type="match status" value="1"/>
</dbReference>